<dbReference type="Pfam" id="PF10199">
    <property type="entry name" value="Adaptin_binding"/>
    <property type="match status" value="1"/>
</dbReference>
<dbReference type="PANTHER" id="PTHR28043">
    <property type="entry name" value="INCREASED RECOMBINATION CENTERS PROTEIN 6"/>
    <property type="match status" value="1"/>
</dbReference>
<evidence type="ECO:0000313" key="3">
    <source>
        <dbReference type="Proteomes" id="UP001149074"/>
    </source>
</evidence>
<dbReference type="AlphaFoldDB" id="A0A9W9K2D4"/>
<dbReference type="InterPro" id="IPR034627">
    <property type="entry name" value="Irc6"/>
</dbReference>
<feature type="compositionally biased region" description="Pro residues" evidence="1">
    <location>
        <begin position="1"/>
        <end position="17"/>
    </location>
</feature>
<accession>A0A9W9K2D4</accession>
<dbReference type="GO" id="GO:0016192">
    <property type="term" value="P:vesicle-mediated transport"/>
    <property type="evidence" value="ECO:0007669"/>
    <property type="project" value="InterPro"/>
</dbReference>
<reference evidence="2" key="1">
    <citation type="submission" date="2022-11" db="EMBL/GenBank/DDBJ databases">
        <authorList>
            <person name="Petersen C."/>
        </authorList>
    </citation>
    <scope>NUCLEOTIDE SEQUENCE</scope>
    <source>
        <strain evidence="2">IBT 30761</strain>
    </source>
</reference>
<dbReference type="GO" id="GO:0030674">
    <property type="term" value="F:protein-macromolecule adaptor activity"/>
    <property type="evidence" value="ECO:0007669"/>
    <property type="project" value="TreeGrafter"/>
</dbReference>
<name>A0A9W9K2D4_9EURO</name>
<dbReference type="PANTHER" id="PTHR28043:SF1">
    <property type="entry name" value="INCREASED RECOMBINATION CENTERS PROTEIN 6"/>
    <property type="match status" value="1"/>
</dbReference>
<gene>
    <name evidence="2" type="ORF">N7532_008939</name>
</gene>
<dbReference type="Proteomes" id="UP001149074">
    <property type="component" value="Unassembled WGS sequence"/>
</dbReference>
<dbReference type="GeneID" id="81360409"/>
<comment type="caution">
    <text evidence="2">The sequence shown here is derived from an EMBL/GenBank/DDBJ whole genome shotgun (WGS) entry which is preliminary data.</text>
</comment>
<evidence type="ECO:0000313" key="2">
    <source>
        <dbReference type="EMBL" id="KAJ5090255.1"/>
    </source>
</evidence>
<proteinExistence type="predicted"/>
<dbReference type="Gene3D" id="3.40.50.11960">
    <property type="match status" value="1"/>
</dbReference>
<reference evidence="2" key="2">
    <citation type="journal article" date="2023" name="IMA Fungus">
        <title>Comparative genomic study of the Penicillium genus elucidates a diverse pangenome and 15 lateral gene transfer events.</title>
        <authorList>
            <person name="Petersen C."/>
            <person name="Sorensen T."/>
            <person name="Nielsen M.R."/>
            <person name="Sondergaard T.E."/>
            <person name="Sorensen J.L."/>
            <person name="Fitzpatrick D.A."/>
            <person name="Frisvad J.C."/>
            <person name="Nielsen K.L."/>
        </authorList>
    </citation>
    <scope>NUCLEOTIDE SEQUENCE</scope>
    <source>
        <strain evidence="2">IBT 30761</strain>
    </source>
</reference>
<sequence length="380" mass="41562">MTDAPPPDPSKPTPKNIPNPRRLLILTPPSQSPSIIPPLLQTLTGVPVTDPPQQTESRPGPSPEGSTPLTTVQISFAGYTTHSPLPLSTKYYKAEIPLWVDEVPLASDTPRKAEDGSIAPPGAWKTEFLSEEAGITDPAGTGVAQRKDVLELKELMGDVGAVKSCIDEERGGMDVPGIFVLVGSKNAGVKKAPVNASSGEDDGLDLGVEEIGQDADEPLSVGWWEDQLFDMGLFGWEVVEWDPAGEEEVTRNKFGEYEGMPRIKEVLETHDWSGSGDDDFELDEDLETELLGLDRQGSTRGFGEEVHELEREMLGLRMAIERSGGDGEREDEQGNEEDQIESIETLIMRMQSLRDMGSELPANERRKFAAKAVQDIMREL</sequence>
<evidence type="ECO:0008006" key="4">
    <source>
        <dbReference type="Google" id="ProtNLM"/>
    </source>
</evidence>
<evidence type="ECO:0000256" key="1">
    <source>
        <dbReference type="SAM" id="MobiDB-lite"/>
    </source>
</evidence>
<organism evidence="2 3">
    <name type="scientific">Penicillium argentinense</name>
    <dbReference type="NCBI Taxonomy" id="1131581"/>
    <lineage>
        <taxon>Eukaryota</taxon>
        <taxon>Fungi</taxon>
        <taxon>Dikarya</taxon>
        <taxon>Ascomycota</taxon>
        <taxon>Pezizomycotina</taxon>
        <taxon>Eurotiomycetes</taxon>
        <taxon>Eurotiomycetidae</taxon>
        <taxon>Eurotiales</taxon>
        <taxon>Aspergillaceae</taxon>
        <taxon>Penicillium</taxon>
    </lineage>
</organism>
<dbReference type="EMBL" id="JAPQKI010000009">
    <property type="protein sequence ID" value="KAJ5090255.1"/>
    <property type="molecule type" value="Genomic_DNA"/>
</dbReference>
<feature type="compositionally biased region" description="Low complexity" evidence="1">
    <location>
        <begin position="18"/>
        <end position="41"/>
    </location>
</feature>
<dbReference type="RefSeq" id="XP_056472236.1">
    <property type="nucleotide sequence ID" value="XM_056621430.1"/>
</dbReference>
<feature type="region of interest" description="Disordered" evidence="1">
    <location>
        <begin position="1"/>
        <end position="69"/>
    </location>
</feature>
<keyword evidence="3" id="KW-1185">Reference proteome</keyword>
<protein>
    <recommendedName>
        <fullName evidence="4">Alpha and gamma adaptin binding protein p34</fullName>
    </recommendedName>
</protein>
<dbReference type="OrthoDB" id="10261384at2759"/>